<name>A0A429MR75_ACIBA</name>
<evidence type="ECO:0000313" key="2">
    <source>
        <dbReference type="EMBL" id="RSR58052.1"/>
    </source>
</evidence>
<evidence type="ECO:0000313" key="3">
    <source>
        <dbReference type="Proteomes" id="UP000280073"/>
    </source>
</evidence>
<dbReference type="AlphaFoldDB" id="A0A429MR75"/>
<dbReference type="Pfam" id="PF13954">
    <property type="entry name" value="PapC_N"/>
    <property type="match status" value="1"/>
</dbReference>
<organism evidence="2 3">
    <name type="scientific">Acinetobacter baumannii</name>
    <dbReference type="NCBI Taxonomy" id="470"/>
    <lineage>
        <taxon>Bacteria</taxon>
        <taxon>Pseudomonadati</taxon>
        <taxon>Pseudomonadota</taxon>
        <taxon>Gammaproteobacteria</taxon>
        <taxon>Moraxellales</taxon>
        <taxon>Moraxellaceae</taxon>
        <taxon>Acinetobacter</taxon>
        <taxon>Acinetobacter calcoaceticus/baumannii complex</taxon>
    </lineage>
</organism>
<accession>A0A429MR75</accession>
<proteinExistence type="predicted"/>
<evidence type="ECO:0000259" key="1">
    <source>
        <dbReference type="Pfam" id="PF13954"/>
    </source>
</evidence>
<dbReference type="Gene3D" id="3.10.20.410">
    <property type="match status" value="1"/>
</dbReference>
<sequence length="82" mass="9202">MPKKRQESYKLLKRHICYYLASGVVTMTMPVFVHAEEAAASAPVEAEFDSAFLIGDAQKVDISRFKYGNPVLPGEYNVDVYV</sequence>
<feature type="domain" description="PapC N-terminal" evidence="1">
    <location>
        <begin position="47"/>
        <end position="82"/>
    </location>
</feature>
<comment type="caution">
    <text evidence="2">The sequence shown here is derived from an EMBL/GenBank/DDBJ whole genome shotgun (WGS) entry which is preliminary data.</text>
</comment>
<dbReference type="SUPFAM" id="SSF141729">
    <property type="entry name" value="FimD N-terminal domain-like"/>
    <property type="match status" value="1"/>
</dbReference>
<dbReference type="EMBL" id="RFDI01000438">
    <property type="protein sequence ID" value="RSR58052.1"/>
    <property type="molecule type" value="Genomic_DNA"/>
</dbReference>
<feature type="non-terminal residue" evidence="2">
    <location>
        <position position="82"/>
    </location>
</feature>
<dbReference type="Proteomes" id="UP000280073">
    <property type="component" value="Unassembled WGS sequence"/>
</dbReference>
<dbReference type="InterPro" id="IPR037224">
    <property type="entry name" value="PapC_N_sf"/>
</dbReference>
<dbReference type="InterPro" id="IPR025885">
    <property type="entry name" value="PapC_N"/>
</dbReference>
<reference evidence="2 3" key="1">
    <citation type="submission" date="2018-10" db="EMBL/GenBank/DDBJ databases">
        <title>GWAS and RNA-Seq identify cryptic mechanisms of antimicrobial resistance in Acinetobacter baumannii.</title>
        <authorList>
            <person name="Sahl J.W."/>
        </authorList>
    </citation>
    <scope>NUCLEOTIDE SEQUENCE [LARGE SCALE GENOMIC DNA]</scope>
    <source>
        <strain evidence="2 3">TG28175</strain>
    </source>
</reference>
<protein>
    <recommendedName>
        <fullName evidence="1">PapC N-terminal domain-containing protein</fullName>
    </recommendedName>
</protein>
<gene>
    <name evidence="2" type="ORF">EA686_09715</name>
</gene>